<dbReference type="Proteomes" id="UP001183824">
    <property type="component" value="Unassembled WGS sequence"/>
</dbReference>
<accession>A0ABU2VR32</accession>
<keyword evidence="2" id="KW-1185">Reference proteome</keyword>
<dbReference type="RefSeq" id="WP_311720684.1">
    <property type="nucleotide sequence ID" value="NZ_JAVREZ010000037.1"/>
</dbReference>
<reference evidence="2" key="1">
    <citation type="submission" date="2023-07" db="EMBL/GenBank/DDBJ databases">
        <title>30 novel species of actinomycetes from the DSMZ collection.</title>
        <authorList>
            <person name="Nouioui I."/>
        </authorList>
    </citation>
    <scope>NUCLEOTIDE SEQUENCE [LARGE SCALE GENOMIC DNA]</scope>
    <source>
        <strain evidence="2">DSM 41640</strain>
    </source>
</reference>
<name>A0ABU2VR32_9ACTN</name>
<gene>
    <name evidence="1" type="ORF">RNB18_49340</name>
</gene>
<evidence type="ECO:0000313" key="1">
    <source>
        <dbReference type="EMBL" id="MDT0488075.1"/>
    </source>
</evidence>
<evidence type="ECO:0000313" key="2">
    <source>
        <dbReference type="Proteomes" id="UP001183824"/>
    </source>
</evidence>
<protein>
    <recommendedName>
        <fullName evidence="3">Transposase</fullName>
    </recommendedName>
</protein>
<comment type="caution">
    <text evidence="1">The sequence shown here is derived from an EMBL/GenBank/DDBJ whole genome shotgun (WGS) entry which is preliminary data.</text>
</comment>
<dbReference type="EMBL" id="JAVREZ010000037">
    <property type="protein sequence ID" value="MDT0488075.1"/>
    <property type="molecule type" value="Genomic_DNA"/>
</dbReference>
<proteinExistence type="predicted"/>
<organism evidence="1 2">
    <name type="scientific">Streptomyces doebereineriae</name>
    <dbReference type="NCBI Taxonomy" id="3075528"/>
    <lineage>
        <taxon>Bacteria</taxon>
        <taxon>Bacillati</taxon>
        <taxon>Actinomycetota</taxon>
        <taxon>Actinomycetes</taxon>
        <taxon>Kitasatosporales</taxon>
        <taxon>Streptomycetaceae</taxon>
        <taxon>Streptomyces</taxon>
    </lineage>
</organism>
<sequence length="80" mass="8980">MARRTAIGNKPRWFLHELDPKLAVASRGLRRLYILAQALIQHHRTLAAIAAELVADCRRLSPLDAAAVVECIHVYARDPK</sequence>
<evidence type="ECO:0008006" key="3">
    <source>
        <dbReference type="Google" id="ProtNLM"/>
    </source>
</evidence>